<proteinExistence type="inferred from homology"/>
<dbReference type="Proteomes" id="UP000830375">
    <property type="component" value="Unassembled WGS sequence"/>
</dbReference>
<evidence type="ECO:0000313" key="20">
    <source>
        <dbReference type="EMBL" id="KAI2666927.1"/>
    </source>
</evidence>
<comment type="caution">
    <text evidence="20">The sequence shown here is derived from an EMBL/GenBank/DDBJ whole genome shotgun (WGS) entry which is preliminary data.</text>
</comment>
<evidence type="ECO:0000256" key="5">
    <source>
        <dbReference type="ARBA" id="ARBA00022695"/>
    </source>
</evidence>
<dbReference type="InterPro" id="IPR036397">
    <property type="entry name" value="RNaseH_sf"/>
</dbReference>
<dbReference type="Gene3D" id="3.10.20.370">
    <property type="match status" value="1"/>
</dbReference>
<keyword evidence="5" id="KW-0548">Nucleotidyltransferase</keyword>
<dbReference type="PROSITE" id="PS50878">
    <property type="entry name" value="RT_POL"/>
    <property type="match status" value="1"/>
</dbReference>
<keyword evidence="6" id="KW-0540">Nuclease</keyword>
<evidence type="ECO:0000256" key="11">
    <source>
        <dbReference type="ARBA" id="ARBA00022842"/>
    </source>
</evidence>
<dbReference type="PANTHER" id="PTHR37984:SF15">
    <property type="entry name" value="INTEGRASE CATALYTIC DOMAIN-CONTAINING PROTEIN"/>
    <property type="match status" value="1"/>
</dbReference>
<dbReference type="InterPro" id="IPR050951">
    <property type="entry name" value="Retrovirus_Pol_polyprotein"/>
</dbReference>
<keyword evidence="21" id="KW-1185">Reference proteome</keyword>
<dbReference type="Pfam" id="PF24626">
    <property type="entry name" value="SH3_Tf2-1"/>
    <property type="match status" value="1"/>
</dbReference>
<dbReference type="InterPro" id="IPR000477">
    <property type="entry name" value="RT_dom"/>
</dbReference>
<feature type="domain" description="Reverse transcriptase" evidence="18">
    <location>
        <begin position="1"/>
        <end position="81"/>
    </location>
</feature>
<comment type="similarity">
    <text evidence="1">Belongs to the beta type-B retroviral polymerase family. HERV class-II K(HML-2) pol subfamily.</text>
</comment>
<evidence type="ECO:0000256" key="4">
    <source>
        <dbReference type="ARBA" id="ARBA00022679"/>
    </source>
</evidence>
<dbReference type="Gene3D" id="3.30.420.10">
    <property type="entry name" value="Ribonuclease H-like superfamily/Ribonuclease H"/>
    <property type="match status" value="1"/>
</dbReference>
<evidence type="ECO:0000256" key="14">
    <source>
        <dbReference type="ARBA" id="ARBA00022932"/>
    </source>
</evidence>
<keyword evidence="12" id="KW-0229">DNA integration</keyword>
<dbReference type="InterPro" id="IPR012337">
    <property type="entry name" value="RNaseH-like_sf"/>
</dbReference>
<keyword evidence="4" id="KW-0808">Transferase</keyword>
<dbReference type="PROSITE" id="PS50994">
    <property type="entry name" value="INTEGRASE"/>
    <property type="match status" value="1"/>
</dbReference>
<evidence type="ECO:0000259" key="18">
    <source>
        <dbReference type="PROSITE" id="PS50878"/>
    </source>
</evidence>
<dbReference type="InterPro" id="IPR043128">
    <property type="entry name" value="Rev_trsase/Diguanyl_cyclase"/>
</dbReference>
<evidence type="ECO:0000256" key="7">
    <source>
        <dbReference type="ARBA" id="ARBA00022723"/>
    </source>
</evidence>
<dbReference type="Gene3D" id="1.10.340.70">
    <property type="match status" value="1"/>
</dbReference>
<keyword evidence="11" id="KW-0460">Magnesium</keyword>
<dbReference type="InterPro" id="IPR043502">
    <property type="entry name" value="DNA/RNA_pol_sf"/>
</dbReference>
<keyword evidence="9" id="KW-0255">Endonuclease</keyword>
<organism evidence="20 21">
    <name type="scientific">Labeo rohita</name>
    <name type="common">Indian major carp</name>
    <name type="synonym">Cyprinus rohita</name>
    <dbReference type="NCBI Taxonomy" id="84645"/>
    <lineage>
        <taxon>Eukaryota</taxon>
        <taxon>Metazoa</taxon>
        <taxon>Chordata</taxon>
        <taxon>Craniata</taxon>
        <taxon>Vertebrata</taxon>
        <taxon>Euteleostomi</taxon>
        <taxon>Actinopterygii</taxon>
        <taxon>Neopterygii</taxon>
        <taxon>Teleostei</taxon>
        <taxon>Ostariophysi</taxon>
        <taxon>Cypriniformes</taxon>
        <taxon>Cyprinidae</taxon>
        <taxon>Labeoninae</taxon>
        <taxon>Labeonini</taxon>
        <taxon>Labeo</taxon>
    </lineage>
</organism>
<protein>
    <recommendedName>
        <fullName evidence="17">Gypsy retrotransposon integrase-like protein 1</fullName>
        <ecNumber evidence="2">3.1.26.4</ecNumber>
    </recommendedName>
</protein>
<feature type="domain" description="Integrase catalytic" evidence="19">
    <location>
        <begin position="331"/>
        <end position="425"/>
    </location>
</feature>
<evidence type="ECO:0000256" key="9">
    <source>
        <dbReference type="ARBA" id="ARBA00022759"/>
    </source>
</evidence>
<keyword evidence="10" id="KW-0378">Hydrolase</keyword>
<dbReference type="SUPFAM" id="SSF56672">
    <property type="entry name" value="DNA/RNA polymerases"/>
    <property type="match status" value="1"/>
</dbReference>
<evidence type="ECO:0000256" key="13">
    <source>
        <dbReference type="ARBA" id="ARBA00022918"/>
    </source>
</evidence>
<gene>
    <name evidence="20" type="ORF">H4Q32_027782</name>
</gene>
<evidence type="ECO:0000256" key="8">
    <source>
        <dbReference type="ARBA" id="ARBA00022750"/>
    </source>
</evidence>
<evidence type="ECO:0000256" key="3">
    <source>
        <dbReference type="ARBA" id="ARBA00022670"/>
    </source>
</evidence>
<evidence type="ECO:0000256" key="12">
    <source>
        <dbReference type="ARBA" id="ARBA00022908"/>
    </source>
</evidence>
<evidence type="ECO:0000313" key="21">
    <source>
        <dbReference type="Proteomes" id="UP000830375"/>
    </source>
</evidence>
<dbReference type="InterPro" id="IPR056924">
    <property type="entry name" value="SH3_Tf2-1"/>
</dbReference>
<dbReference type="InterPro" id="IPR001584">
    <property type="entry name" value="Integrase_cat-core"/>
</dbReference>
<accession>A0ABQ8MWZ3</accession>
<evidence type="ECO:0000256" key="15">
    <source>
        <dbReference type="ARBA" id="ARBA00023125"/>
    </source>
</evidence>
<evidence type="ECO:0000256" key="6">
    <source>
        <dbReference type="ARBA" id="ARBA00022722"/>
    </source>
</evidence>
<evidence type="ECO:0000256" key="1">
    <source>
        <dbReference type="ARBA" id="ARBA00010879"/>
    </source>
</evidence>
<keyword evidence="7" id="KW-0479">Metal-binding</keyword>
<dbReference type="Pfam" id="PF17921">
    <property type="entry name" value="Integrase_H2C2"/>
    <property type="match status" value="1"/>
</dbReference>
<dbReference type="CDD" id="cd09274">
    <property type="entry name" value="RNase_HI_RT_Ty3"/>
    <property type="match status" value="1"/>
</dbReference>
<dbReference type="Pfam" id="PF00078">
    <property type="entry name" value="RVT_1"/>
    <property type="match status" value="1"/>
</dbReference>
<keyword evidence="3" id="KW-0645">Protease</keyword>
<name>A0ABQ8MWZ3_LABRO</name>
<evidence type="ECO:0000256" key="2">
    <source>
        <dbReference type="ARBA" id="ARBA00012180"/>
    </source>
</evidence>
<dbReference type="InterPro" id="IPR041373">
    <property type="entry name" value="RT_RNaseH"/>
</dbReference>
<dbReference type="InterPro" id="IPR041588">
    <property type="entry name" value="Integrase_H2C2"/>
</dbReference>
<dbReference type="PANTHER" id="PTHR37984">
    <property type="entry name" value="PROTEIN CBG26694"/>
    <property type="match status" value="1"/>
</dbReference>
<keyword evidence="15" id="KW-0238">DNA-binding</keyword>
<evidence type="ECO:0000256" key="16">
    <source>
        <dbReference type="ARBA" id="ARBA00023172"/>
    </source>
</evidence>
<evidence type="ECO:0000256" key="17">
    <source>
        <dbReference type="ARBA" id="ARBA00039658"/>
    </source>
</evidence>
<keyword evidence="8" id="KW-0064">Aspartyl protease</keyword>
<dbReference type="EC" id="3.1.26.4" evidence="2"/>
<evidence type="ECO:0000256" key="10">
    <source>
        <dbReference type="ARBA" id="ARBA00022801"/>
    </source>
</evidence>
<dbReference type="SUPFAM" id="SSF53098">
    <property type="entry name" value="Ribonuclease H-like"/>
    <property type="match status" value="1"/>
</dbReference>
<reference evidence="20 21" key="1">
    <citation type="submission" date="2022-01" db="EMBL/GenBank/DDBJ databases">
        <title>A high-quality chromosome-level genome assembly of rohu carp, Labeo rohita.</title>
        <authorList>
            <person name="Arick M.A. II"/>
            <person name="Hsu C.-Y."/>
            <person name="Magbanua Z."/>
            <person name="Pechanova O."/>
            <person name="Grover C."/>
            <person name="Miller E."/>
            <person name="Thrash A."/>
            <person name="Ezzel L."/>
            <person name="Alam S."/>
            <person name="Benzie J."/>
            <person name="Hamilton M."/>
            <person name="Karsi A."/>
            <person name="Lawrence M.L."/>
            <person name="Peterson D.G."/>
        </authorList>
    </citation>
    <scope>NUCLEOTIDE SEQUENCE [LARGE SCALE GENOMIC DNA]</scope>
    <source>
        <strain evidence="21">BAU-BD-2019</strain>
        <tissue evidence="20">Blood</tissue>
    </source>
</reference>
<dbReference type="EMBL" id="JACTAM010000003">
    <property type="protein sequence ID" value="KAI2666927.1"/>
    <property type="molecule type" value="Genomic_DNA"/>
</dbReference>
<evidence type="ECO:0000259" key="19">
    <source>
        <dbReference type="PROSITE" id="PS50994"/>
    </source>
</evidence>
<keyword evidence="14" id="KW-0239">DNA-directed DNA polymerase</keyword>
<keyword evidence="16" id="KW-0233">DNA recombination</keyword>
<dbReference type="Pfam" id="PF17917">
    <property type="entry name" value="RT_RNaseH"/>
    <property type="match status" value="1"/>
</dbReference>
<sequence>MPYGLANSPSIFQNFMNEIFRDMLHQFVIIYIDDILIYSRNPNEHFHHRLKEAFTSAPILRHPNPDLVEVDAANLGVGAVLSQATGEPPVIHPCAYFSKKLTPAEQNYSIGDRELLAVKLALEEWRHWLEGAKHPFLVITDHKNLQYLCSAKCLNPRQARWSLFFHRQFKISYRPGPMNSRANGLSLLHQPDPVIESPEPILPESMFLGPIQWSIDEQIQQVTRTIPAPPDTPATKTYVPPELRHQLLESAHSVPGSGYPGQRRTLALLRQKYWWPRMAGDVKHFVQGCSICAMSTTPHHLPEGKLLPLPVPHRPWTHLGVDFATDLPSSKEDIVSDRGPQFISRVWREFFNLLGVSVSLSSGYHPQTNGQTKRKIQELCRLLRVYCSNHQETWSQFLPWAEYAQNSLQQETTGLTPFQSMLGFQPPLLSWAEEPSDVPAVDRWFRESEQVWNAAHAHLQRAIRRHKDQADTRRTHAHEYQPGDLVWMSTRDIRLRLPCRKLSPRYIGPFPVLTQINPVTYQLKLLNHYRIAPLFHVSLLKPYTEPVSPSSTEQESAPPLRQRLIDSVRIFHALCSLSTNKVEGNTELVSVSCFPAVSHWETESIRWQREVMDAQHRREFRAIVKTKPKVHMGPGRLGARRAEGNFLIEPRERIVSCTGPALTRALSLSNNLSEHHQLATSHPKAYGLHVYVNKTSEDTIEKGKAYTETSTTEAKDDVLEGSAAKQAVKERGPHTAALRQLKLHRQQNSKQMQNKERKDVSSLIEIGVELQDENQCSEGNHKEATRILCPFEHVQGQPMSNENPTSDSLVQTDERPWYGVPAFQRMCKDIQRFDCTALAT</sequence>
<keyword evidence="13" id="KW-0695">RNA-directed DNA polymerase</keyword>
<dbReference type="Gene3D" id="3.30.70.270">
    <property type="match status" value="1"/>
</dbReference>